<name>A0A2K8T4L7_9NOSO</name>
<dbReference type="SUPFAM" id="SSF89447">
    <property type="entry name" value="AbrB/MazE/MraZ-like"/>
    <property type="match status" value="1"/>
</dbReference>
<dbReference type="Gene3D" id="2.10.260.10">
    <property type="match status" value="1"/>
</dbReference>
<dbReference type="Proteomes" id="UP000232003">
    <property type="component" value="Chromosome"/>
</dbReference>
<sequence length="86" mass="9842">MGTAIRTRIVKIGNSQGIRIPKLLLEQSGIGEEVEIEIQDCHLIVRAASQSRKGWDEAFARMAKQHDDALLDDGVTTEWEHQEWEW</sequence>
<dbReference type="OrthoDB" id="9795766at2"/>
<reference evidence="3 4" key="1">
    <citation type="submission" date="2017-11" db="EMBL/GenBank/DDBJ databases">
        <title>Complete genome of a free-living desiccation-tolerant cyanobacterium and its photosynthetic adaptation to extreme terrestrial habitat.</title>
        <authorList>
            <person name="Shang J."/>
        </authorList>
    </citation>
    <scope>NUCLEOTIDE SEQUENCE [LARGE SCALE GENOMIC DNA]</scope>
    <source>
        <strain evidence="3 4">CCNUN1</strain>
    </source>
</reference>
<keyword evidence="4" id="KW-1185">Reference proteome</keyword>
<dbReference type="AlphaFoldDB" id="A0A2K8T4L7"/>
<dbReference type="SMART" id="SM00966">
    <property type="entry name" value="SpoVT_AbrB"/>
    <property type="match status" value="1"/>
</dbReference>
<dbReference type="RefSeq" id="WP_100902597.1">
    <property type="nucleotide sequence ID" value="NZ_CAWNNC010000001.1"/>
</dbReference>
<evidence type="ECO:0000313" key="3">
    <source>
        <dbReference type="EMBL" id="AUB42644.1"/>
    </source>
</evidence>
<dbReference type="InterPro" id="IPR007159">
    <property type="entry name" value="SpoVT-AbrB_dom"/>
</dbReference>
<evidence type="ECO:0000313" key="4">
    <source>
        <dbReference type="Proteomes" id="UP000232003"/>
    </source>
</evidence>
<accession>A0A2K8T4L7</accession>
<gene>
    <name evidence="3" type="ORF">COO91_08790</name>
</gene>
<dbReference type="PROSITE" id="PS51740">
    <property type="entry name" value="SPOVT_ABRB"/>
    <property type="match status" value="1"/>
</dbReference>
<keyword evidence="1" id="KW-0238">DNA-binding</keyword>
<evidence type="ECO:0000259" key="2">
    <source>
        <dbReference type="PROSITE" id="PS51740"/>
    </source>
</evidence>
<dbReference type="InterPro" id="IPR037914">
    <property type="entry name" value="SpoVT-AbrB_sf"/>
</dbReference>
<dbReference type="Pfam" id="PF04014">
    <property type="entry name" value="MazE_antitoxin"/>
    <property type="match status" value="1"/>
</dbReference>
<dbReference type="GO" id="GO:0003677">
    <property type="term" value="F:DNA binding"/>
    <property type="evidence" value="ECO:0007669"/>
    <property type="project" value="UniProtKB-UniRule"/>
</dbReference>
<proteinExistence type="predicted"/>
<dbReference type="KEGG" id="nfl:COO91_08790"/>
<protein>
    <submittedName>
        <fullName evidence="3">MazE, antitoxin MazE</fullName>
    </submittedName>
</protein>
<organism evidence="3 4">
    <name type="scientific">Nostoc flagelliforme CCNUN1</name>
    <dbReference type="NCBI Taxonomy" id="2038116"/>
    <lineage>
        <taxon>Bacteria</taxon>
        <taxon>Bacillati</taxon>
        <taxon>Cyanobacteriota</taxon>
        <taxon>Cyanophyceae</taxon>
        <taxon>Nostocales</taxon>
        <taxon>Nostocaceae</taxon>
        <taxon>Nostoc</taxon>
    </lineage>
</organism>
<feature type="domain" description="SpoVT-AbrB" evidence="2">
    <location>
        <begin position="7"/>
        <end position="50"/>
    </location>
</feature>
<evidence type="ECO:0000256" key="1">
    <source>
        <dbReference type="PROSITE-ProRule" id="PRU01076"/>
    </source>
</evidence>
<dbReference type="EMBL" id="CP024785">
    <property type="protein sequence ID" value="AUB42644.1"/>
    <property type="molecule type" value="Genomic_DNA"/>
</dbReference>